<feature type="compositionally biased region" description="Polar residues" evidence="1">
    <location>
        <begin position="81"/>
        <end position="91"/>
    </location>
</feature>
<feature type="region of interest" description="Disordered" evidence="1">
    <location>
        <begin position="312"/>
        <end position="375"/>
    </location>
</feature>
<feature type="compositionally biased region" description="Polar residues" evidence="1">
    <location>
        <begin position="360"/>
        <end position="369"/>
    </location>
</feature>
<name>A0AAN9CH11_9TELE</name>
<dbReference type="AlphaFoldDB" id="A0AAN9CH11"/>
<feature type="compositionally biased region" description="Polar residues" evidence="1">
    <location>
        <begin position="141"/>
        <end position="156"/>
    </location>
</feature>
<feature type="region of interest" description="Disordered" evidence="1">
    <location>
        <begin position="1"/>
        <end position="178"/>
    </location>
</feature>
<protein>
    <recommendedName>
        <fullName evidence="2">DUF4614 domain-containing protein</fullName>
    </recommendedName>
</protein>
<gene>
    <name evidence="3" type="ORF">R3I93_016818</name>
</gene>
<sequence>MGSRGGLRSSALDRAKAHLSGHRISNTAISADKRDVEKSAKFKSLTRPDLSDIPASPRENQDHAKSFIIGGGSRFLKKTSKNATEDTQPSAPSGPPAEMDEFKFIPQRSSQSTALSRLALIENRIRNQKGDHTRLSEPQETRLSVQSSSDLSTTGTRFLKKTLSAPPEERVPERTPGLDEYKVRRVSLDSDEQDMRRLLGDSFSLSESSLQNAARKTSPQPVKKLYKKSSECSPTPERHKVLHHRSVSPSPSRPESRMIRSVSSASDHSEIRSLDDLFPVDSDDTLSERSAVLDDFKLNVMTLDDLAPIPFEISQEKKETKARKEDRNKKSSNNIPKLASPPTPREASAAYESDFESEIPSETPSSASEISERLTDGAKDASLASELQYSSYKSQVDDNDDDRTLSQSSLSSSRHSDSSSRSSSSNATVTHGPSPERHVKEVAVQTQMDRFAYTWSSGMAAVGPSLGMTYVDPTPIANHTVSAEAIESLTAYNPAVVALNDMLRQQLALTRSFIESTRRHYNSVHESLGSADYKYTTLQDTKEFIRAHRPPKLSIEDALEEVLQEMQDYHYM</sequence>
<dbReference type="PANTHER" id="PTHR22409:SF2">
    <property type="entry name" value="CHROMOSOME 19 OPEN READING FRAME 44"/>
    <property type="match status" value="1"/>
</dbReference>
<dbReference type="PANTHER" id="PTHR22409">
    <property type="entry name" value="CHROMOSOME 19 OPEN READING FRAME 44"/>
    <property type="match status" value="1"/>
</dbReference>
<feature type="compositionally biased region" description="Polar residues" evidence="1">
    <location>
        <begin position="208"/>
        <end position="220"/>
    </location>
</feature>
<reference evidence="3 4" key="1">
    <citation type="submission" date="2024-02" db="EMBL/GenBank/DDBJ databases">
        <title>Chromosome-level genome assembly of the Eurasian Minnow (Phoxinus phoxinus).</title>
        <authorList>
            <person name="Oriowo T.O."/>
            <person name="Martin S."/>
            <person name="Stange M."/>
            <person name="Chrysostomakis Y."/>
            <person name="Brown T."/>
            <person name="Winkler S."/>
            <person name="Kukowka S."/>
            <person name="Myers E.W."/>
            <person name="Bohne A."/>
        </authorList>
    </citation>
    <scope>NUCLEOTIDE SEQUENCE [LARGE SCALE GENOMIC DNA]</scope>
    <source>
        <strain evidence="3">ZFMK-TIS-60720</strain>
        <tissue evidence="3">Whole Organism</tissue>
    </source>
</reference>
<feature type="region of interest" description="Disordered" evidence="1">
    <location>
        <begin position="208"/>
        <end position="283"/>
    </location>
</feature>
<proteinExistence type="predicted"/>
<evidence type="ECO:0000313" key="4">
    <source>
        <dbReference type="Proteomes" id="UP001364617"/>
    </source>
</evidence>
<feature type="compositionally biased region" description="Basic and acidic residues" evidence="1">
    <location>
        <begin position="31"/>
        <end position="40"/>
    </location>
</feature>
<evidence type="ECO:0000313" key="3">
    <source>
        <dbReference type="EMBL" id="KAK7136595.1"/>
    </source>
</evidence>
<dbReference type="EMBL" id="JAYKXH010000018">
    <property type="protein sequence ID" value="KAK7136595.1"/>
    <property type="molecule type" value="Genomic_DNA"/>
</dbReference>
<keyword evidence="4" id="KW-1185">Reference proteome</keyword>
<evidence type="ECO:0000256" key="1">
    <source>
        <dbReference type="SAM" id="MobiDB-lite"/>
    </source>
</evidence>
<evidence type="ECO:0000259" key="2">
    <source>
        <dbReference type="Pfam" id="PF15391"/>
    </source>
</evidence>
<feature type="compositionally biased region" description="Basic and acidic residues" evidence="1">
    <location>
        <begin position="314"/>
        <end position="329"/>
    </location>
</feature>
<feature type="compositionally biased region" description="Low complexity" evidence="1">
    <location>
        <begin position="406"/>
        <end position="425"/>
    </location>
</feature>
<dbReference type="Pfam" id="PF15391">
    <property type="entry name" value="DUF4614"/>
    <property type="match status" value="1"/>
</dbReference>
<feature type="compositionally biased region" description="Basic and acidic residues" evidence="1">
    <location>
        <begin position="167"/>
        <end position="178"/>
    </location>
</feature>
<feature type="compositionally biased region" description="Basic and acidic residues" evidence="1">
    <location>
        <begin position="123"/>
        <end position="140"/>
    </location>
</feature>
<dbReference type="Proteomes" id="UP001364617">
    <property type="component" value="Unassembled WGS sequence"/>
</dbReference>
<organism evidence="3 4">
    <name type="scientific">Phoxinus phoxinus</name>
    <name type="common">Eurasian minnow</name>
    <dbReference type="NCBI Taxonomy" id="58324"/>
    <lineage>
        <taxon>Eukaryota</taxon>
        <taxon>Metazoa</taxon>
        <taxon>Chordata</taxon>
        <taxon>Craniata</taxon>
        <taxon>Vertebrata</taxon>
        <taxon>Euteleostomi</taxon>
        <taxon>Actinopterygii</taxon>
        <taxon>Neopterygii</taxon>
        <taxon>Teleostei</taxon>
        <taxon>Ostariophysi</taxon>
        <taxon>Cypriniformes</taxon>
        <taxon>Leuciscidae</taxon>
        <taxon>Phoxininae</taxon>
        <taxon>Phoxinus</taxon>
    </lineage>
</organism>
<dbReference type="InterPro" id="IPR027884">
    <property type="entry name" value="DUF4614"/>
</dbReference>
<dbReference type="InterPro" id="IPR040120">
    <property type="entry name" value="C19orf44-like"/>
</dbReference>
<feature type="domain" description="DUF4614" evidence="2">
    <location>
        <begin position="385"/>
        <end position="550"/>
    </location>
</feature>
<feature type="region of interest" description="Disordered" evidence="1">
    <location>
        <begin position="392"/>
        <end position="438"/>
    </location>
</feature>
<comment type="caution">
    <text evidence="3">The sequence shown here is derived from an EMBL/GenBank/DDBJ whole genome shotgun (WGS) entry which is preliminary data.</text>
</comment>
<accession>A0AAN9CH11</accession>